<reference evidence="5 6" key="1">
    <citation type="journal article" date="2016" name="Antonie Van Leeuwenhoek">
        <title>Dongia soli sp. nov., isolated from soil from Dokdo, Korea.</title>
        <authorList>
            <person name="Kim D.U."/>
            <person name="Lee H."/>
            <person name="Kim H."/>
            <person name="Kim S.G."/>
            <person name="Ka J.O."/>
        </authorList>
    </citation>
    <scope>NUCLEOTIDE SEQUENCE [LARGE SCALE GENOMIC DNA]</scope>
    <source>
        <strain evidence="5 6">D78</strain>
    </source>
</reference>
<dbReference type="Gene3D" id="3.40.50.720">
    <property type="entry name" value="NAD(P)-binding Rossmann-like Domain"/>
    <property type="match status" value="1"/>
</dbReference>
<name>A0ABU5EF44_9PROT</name>
<keyword evidence="3" id="KW-0456">Lyase</keyword>
<comment type="caution">
    <text evidence="5">The sequence shown here is derived from an EMBL/GenBank/DDBJ whole genome shotgun (WGS) entry which is preliminary data.</text>
</comment>
<evidence type="ECO:0000256" key="2">
    <source>
        <dbReference type="ARBA" id="ARBA00022723"/>
    </source>
</evidence>
<keyword evidence="6" id="KW-1185">Reference proteome</keyword>
<dbReference type="PANTHER" id="PTHR30502:SF0">
    <property type="entry name" value="PHOSPHOENOLPYRUVATE CARBOXYLASE FAMILY PROTEIN"/>
    <property type="match status" value="1"/>
</dbReference>
<feature type="domain" description="HpcH/HpaI aldolase/citrate lyase" evidence="4">
    <location>
        <begin position="22"/>
        <end position="233"/>
    </location>
</feature>
<dbReference type="NCBIfam" id="NF006118">
    <property type="entry name" value="PRK08264.1-4"/>
    <property type="match status" value="1"/>
</dbReference>
<dbReference type="Pfam" id="PF00106">
    <property type="entry name" value="adh_short"/>
    <property type="match status" value="1"/>
</dbReference>
<sequence length="501" mass="52821">MKIISNPIRQKLAAGDCVGCHWVALGSPSVAEIMAQGQPDAMVFDLQHGLWTRETLEHGIGVVRGLTTPLCRVADNSPYAIGSALDAGAMGVIVPFVETAEQAEAAVVAAKYPPRGMRSFGNVRPIFDAAAYVNDANANTFVAVMIETAKGVENAAEIAATPGVDMIFIGPFDLSLSLGTFPDFGPKHQDAILRVKAAAEAAGKNAGIFTAHGMMAADRRVQGFQMVVLANDQDLLQGPSKAQVSRFAARDGEDLVDGRVALVTGTNRGIGSEIVRSLVKAGAKKVYCASRDVAALRPLISEAPDRLQALELDVTDETQIAAAAKACRDVELLVNNAGINHNTPLFAIDDTANARREMEVNYFGTLNMCRAFIPILKANGGGAIVNMVSILAHANLPLMGSLCASKAALLSLTQALRAELKAQGTHVMAVLPGAVNTDMTKDFDIPKIAAAYVASALLDGLSLRQEEVYPGDMATSIVYGMLNNPKETEWGLGSYLPPNAP</sequence>
<dbReference type="InterPro" id="IPR036291">
    <property type="entry name" value="NAD(P)-bd_dom_sf"/>
</dbReference>
<protein>
    <submittedName>
        <fullName evidence="5">SDR family oxidoreductase</fullName>
    </submittedName>
</protein>
<proteinExistence type="inferred from homology"/>
<evidence type="ECO:0000313" key="6">
    <source>
        <dbReference type="Proteomes" id="UP001279642"/>
    </source>
</evidence>
<evidence type="ECO:0000256" key="1">
    <source>
        <dbReference type="ARBA" id="ARBA00005568"/>
    </source>
</evidence>
<dbReference type="InterPro" id="IPR005000">
    <property type="entry name" value="Aldolase/citrate-lyase_domain"/>
</dbReference>
<evidence type="ECO:0000259" key="4">
    <source>
        <dbReference type="Pfam" id="PF03328"/>
    </source>
</evidence>
<evidence type="ECO:0000313" key="5">
    <source>
        <dbReference type="EMBL" id="MDY0885013.1"/>
    </source>
</evidence>
<keyword evidence="2" id="KW-0479">Metal-binding</keyword>
<accession>A0ABU5EF44</accession>
<dbReference type="PRINTS" id="PR00080">
    <property type="entry name" value="SDRFAMILY"/>
</dbReference>
<dbReference type="PRINTS" id="PR00081">
    <property type="entry name" value="GDHRDH"/>
</dbReference>
<dbReference type="PANTHER" id="PTHR30502">
    <property type="entry name" value="2-KETO-3-DEOXY-L-RHAMNONATE ALDOLASE"/>
    <property type="match status" value="1"/>
</dbReference>
<dbReference type="InterPro" id="IPR002347">
    <property type="entry name" value="SDR_fam"/>
</dbReference>
<dbReference type="SUPFAM" id="SSF51735">
    <property type="entry name" value="NAD(P)-binding Rossmann-fold domains"/>
    <property type="match status" value="1"/>
</dbReference>
<dbReference type="SUPFAM" id="SSF51621">
    <property type="entry name" value="Phosphoenolpyruvate/pyruvate domain"/>
    <property type="match status" value="1"/>
</dbReference>
<dbReference type="InterPro" id="IPR040442">
    <property type="entry name" value="Pyrv_kinase-like_dom_sf"/>
</dbReference>
<dbReference type="Gene3D" id="3.20.20.60">
    <property type="entry name" value="Phosphoenolpyruvate-binding domains"/>
    <property type="match status" value="1"/>
</dbReference>
<evidence type="ECO:0000256" key="3">
    <source>
        <dbReference type="ARBA" id="ARBA00023239"/>
    </source>
</evidence>
<gene>
    <name evidence="5" type="ORF">SMD27_19375</name>
</gene>
<dbReference type="Pfam" id="PF03328">
    <property type="entry name" value="HpcH_HpaI"/>
    <property type="match status" value="1"/>
</dbReference>
<dbReference type="EMBL" id="JAXCLW010000007">
    <property type="protein sequence ID" value="MDY0885013.1"/>
    <property type="molecule type" value="Genomic_DNA"/>
</dbReference>
<dbReference type="InterPro" id="IPR050251">
    <property type="entry name" value="HpcH-HpaI_aldolase"/>
</dbReference>
<dbReference type="RefSeq" id="WP_320510087.1">
    <property type="nucleotide sequence ID" value="NZ_JAXCLW010000007.1"/>
</dbReference>
<dbReference type="Proteomes" id="UP001279642">
    <property type="component" value="Unassembled WGS sequence"/>
</dbReference>
<comment type="similarity">
    <text evidence="1">Belongs to the HpcH/HpaI aldolase family.</text>
</comment>
<dbReference type="InterPro" id="IPR015813">
    <property type="entry name" value="Pyrv/PenolPyrv_kinase-like_dom"/>
</dbReference>
<organism evidence="5 6">
    <name type="scientific">Dongia soli</name>
    <dbReference type="NCBI Taxonomy" id="600628"/>
    <lineage>
        <taxon>Bacteria</taxon>
        <taxon>Pseudomonadati</taxon>
        <taxon>Pseudomonadota</taxon>
        <taxon>Alphaproteobacteria</taxon>
        <taxon>Rhodospirillales</taxon>
        <taxon>Dongiaceae</taxon>
        <taxon>Dongia</taxon>
    </lineage>
</organism>